<comment type="catalytic activity">
    <reaction evidence="4">
        <text>sucrose + phosphate = D-fructose + alpha-D-glucose 1-phosphate</text>
        <dbReference type="Rhea" id="RHEA:24048"/>
        <dbReference type="ChEBI" id="CHEBI:17992"/>
        <dbReference type="ChEBI" id="CHEBI:37721"/>
        <dbReference type="ChEBI" id="CHEBI:43474"/>
        <dbReference type="ChEBI" id="CHEBI:58601"/>
        <dbReference type="EC" id="2.4.1.7"/>
    </reaction>
</comment>
<dbReference type="EC" id="2.4.1.7" evidence="4"/>
<feature type="active site" description="Nucleophile" evidence="5">
    <location>
        <position position="193"/>
    </location>
</feature>
<dbReference type="SMART" id="SM00642">
    <property type="entry name" value="Aamy"/>
    <property type="match status" value="1"/>
</dbReference>
<name>A0A3R6VBP4_9LACO</name>
<evidence type="ECO:0000256" key="6">
    <source>
        <dbReference type="PIRSR" id="PIRSR003059-2"/>
    </source>
</evidence>
<sequence length="479" mass="55429">MNLSNKVMLITYPDSLGSNLQELKEILNSDFKGAIGGIHILPFFPSSGDRGFAPLTYQKVDNKFGSWKDIENLSKDYYLMFDLMINHLSRQSHEFQDFLANGNNSKYAKMFIDWDKFWPSERPNVDDIEKIYKRKDKAPFQTVTLADGTKRQLWNTFGPEQLDLNLNTDITRKFLSNSLVAFSQHSASIVRLDAFAYAIKKIDTNDFFVEPDIWKLLDDLKEQAQRNNLLILPEIHEHYTLSQKVNENGYYTYDFALPMLVLYTLYSHNPHPLLKWLQESPMYQFTTLDTHDGLGVVDVKDILSDEQISYTTQQLYKRGSNVKRAYSSAAYNNLDIYQINTTYYSALGEDDKAYLLARAIQIFAPGIPQVYYVGLLAGKNDLELLEKTKEGRNINRHYYSNNEVQNQLKRPVVRKLLHLLEFRNECPAFDLDGTISIIENKDRFSILRSNANNSIMAKLEVDLGNNDFELYLNNQIVSI</sequence>
<dbReference type="Gene3D" id="3.20.20.80">
    <property type="entry name" value="Glycosidases"/>
    <property type="match status" value="1"/>
</dbReference>
<dbReference type="InterPro" id="IPR006047">
    <property type="entry name" value="GH13_cat_dom"/>
</dbReference>
<dbReference type="PANTHER" id="PTHR38784">
    <property type="entry name" value="SUCROSE PHOSPHORYLASE"/>
    <property type="match status" value="1"/>
</dbReference>
<proteinExistence type="inferred from homology"/>
<keyword evidence="2 4" id="KW-0328">Glycosyltransferase</keyword>
<dbReference type="Pfam" id="PF00128">
    <property type="entry name" value="Alpha-amylase"/>
    <property type="match status" value="1"/>
</dbReference>
<feature type="binding site" evidence="6">
    <location>
        <position position="392"/>
    </location>
    <ligand>
        <name>substrate</name>
    </ligand>
</feature>
<evidence type="ECO:0000256" key="3">
    <source>
        <dbReference type="ARBA" id="ARBA00022679"/>
    </source>
</evidence>
<dbReference type="SUPFAM" id="SSF51445">
    <property type="entry name" value="(Trans)glycosidases"/>
    <property type="match status" value="1"/>
</dbReference>
<comment type="similarity">
    <text evidence="1 4">Belongs to the glycosyl hydrolase 13 family. Sucrose phosphorylase subfamily.</text>
</comment>
<dbReference type="OrthoDB" id="9805159at2"/>
<dbReference type="NCBIfam" id="TIGR03852">
    <property type="entry name" value="sucrose_gtfA"/>
    <property type="match status" value="1"/>
</dbReference>
<dbReference type="InterPro" id="IPR017853">
    <property type="entry name" value="GH"/>
</dbReference>
<feature type="active site" description="Proton donor" evidence="5">
    <location>
        <position position="234"/>
    </location>
</feature>
<feature type="binding site" evidence="6">
    <location>
        <begin position="291"/>
        <end position="292"/>
    </location>
    <ligand>
        <name>substrate</name>
    </ligand>
</feature>
<dbReference type="RefSeq" id="WP_118900317.1">
    <property type="nucleotide sequence ID" value="NZ_QOCR01000001.1"/>
</dbReference>
<gene>
    <name evidence="8" type="primary">gtfA</name>
    <name evidence="8" type="ORF">DS831_03265</name>
</gene>
<feature type="binding site" evidence="6">
    <location>
        <position position="49"/>
    </location>
    <ligand>
        <name>substrate</name>
    </ligand>
</feature>
<comment type="caution">
    <text evidence="8">The sequence shown here is derived from an EMBL/GenBank/DDBJ whole genome shotgun (WGS) entry which is preliminary data.</text>
</comment>
<organism evidence="8 9">
    <name type="scientific">Bombilactobacillus bombi</name>
    <dbReference type="NCBI Taxonomy" id="1303590"/>
    <lineage>
        <taxon>Bacteria</taxon>
        <taxon>Bacillati</taxon>
        <taxon>Bacillota</taxon>
        <taxon>Bacilli</taxon>
        <taxon>Lactobacillales</taxon>
        <taxon>Lactobacillaceae</taxon>
        <taxon>Bombilactobacillus</taxon>
    </lineage>
</organism>
<feature type="binding site" evidence="6">
    <location>
        <begin position="191"/>
        <end position="193"/>
    </location>
    <ligand>
        <name>substrate</name>
    </ligand>
</feature>
<protein>
    <recommendedName>
        <fullName evidence="4">Sucrose phosphorylase</fullName>
        <ecNumber evidence="4">2.4.1.7</ecNumber>
    </recommendedName>
    <alternativeName>
        <fullName evidence="4">Sucrose glucosyltransferase</fullName>
    </alternativeName>
</protein>
<dbReference type="AlphaFoldDB" id="A0A3R6VBP4"/>
<dbReference type="Gene3D" id="3.90.400.10">
    <property type="entry name" value="Oligo-1,6-glucosidase, Domain 2"/>
    <property type="match status" value="1"/>
</dbReference>
<evidence type="ECO:0000313" key="9">
    <source>
        <dbReference type="Proteomes" id="UP000284109"/>
    </source>
</evidence>
<evidence type="ECO:0000256" key="1">
    <source>
        <dbReference type="ARBA" id="ARBA00008452"/>
    </source>
</evidence>
<feature type="binding site" evidence="6">
    <location>
        <begin position="335"/>
        <end position="338"/>
    </location>
    <ligand>
        <name>substrate</name>
    </ligand>
</feature>
<evidence type="ECO:0000256" key="5">
    <source>
        <dbReference type="PIRSR" id="PIRSR003059-1"/>
    </source>
</evidence>
<dbReference type="InterPro" id="IPR022527">
    <property type="entry name" value="Sucrose_phospho"/>
</dbReference>
<feature type="binding site" evidence="6">
    <location>
        <position position="87"/>
    </location>
    <ligand>
        <name>substrate</name>
    </ligand>
</feature>
<dbReference type="InterPro" id="IPR045857">
    <property type="entry name" value="O16G_dom_2"/>
</dbReference>
<dbReference type="CDD" id="cd11355">
    <property type="entry name" value="AmyAc_Sucrose_phosphorylase"/>
    <property type="match status" value="1"/>
</dbReference>
<evidence type="ECO:0000256" key="2">
    <source>
        <dbReference type="ARBA" id="ARBA00022676"/>
    </source>
</evidence>
<dbReference type="PANTHER" id="PTHR38784:SF1">
    <property type="entry name" value="SUCROSE PHOSPHORYLASE"/>
    <property type="match status" value="1"/>
</dbReference>
<dbReference type="InterPro" id="IPR016377">
    <property type="entry name" value="Sucrose_GGa_phosphorylase-rel"/>
</dbReference>
<evidence type="ECO:0000256" key="4">
    <source>
        <dbReference type="PIRNR" id="PIRNR003059"/>
    </source>
</evidence>
<keyword evidence="9" id="KW-1185">Reference proteome</keyword>
<dbReference type="GO" id="GO:0005975">
    <property type="term" value="P:carbohydrate metabolic process"/>
    <property type="evidence" value="ECO:0007669"/>
    <property type="project" value="InterPro"/>
</dbReference>
<feature type="domain" description="Glycosyl hydrolase family 13 catalytic" evidence="7">
    <location>
        <begin position="6"/>
        <end position="420"/>
    </location>
</feature>
<dbReference type="GO" id="GO:0009018">
    <property type="term" value="F:sucrose phosphorylase activity"/>
    <property type="evidence" value="ECO:0007669"/>
    <property type="project" value="UniProtKB-EC"/>
</dbReference>
<evidence type="ECO:0000259" key="7">
    <source>
        <dbReference type="SMART" id="SM00642"/>
    </source>
</evidence>
<reference evidence="8 9" key="1">
    <citation type="submission" date="2018-07" db="EMBL/GenBank/DDBJ databases">
        <title>Genome sequences of six Lactobacillus spp. isolated from bumble bee guts.</title>
        <authorList>
            <person name="Motta E.V.S."/>
            <person name="Moran N.A."/>
        </authorList>
    </citation>
    <scope>NUCLEOTIDE SEQUENCE [LARGE SCALE GENOMIC DNA]</scope>
    <source>
        <strain evidence="8 9">BI-1.1</strain>
    </source>
</reference>
<dbReference type="Proteomes" id="UP000284109">
    <property type="component" value="Unassembled WGS sequence"/>
</dbReference>
<keyword evidence="3 4" id="KW-0808">Transferase</keyword>
<dbReference type="EMBL" id="QOCR01000001">
    <property type="protein sequence ID" value="RHW52358.1"/>
    <property type="molecule type" value="Genomic_DNA"/>
</dbReference>
<accession>A0A3R6VBP4</accession>
<feature type="binding site" evidence="6">
    <location>
        <position position="234"/>
    </location>
    <ligand>
        <name>substrate</name>
    </ligand>
</feature>
<evidence type="ECO:0000313" key="8">
    <source>
        <dbReference type="EMBL" id="RHW52358.1"/>
    </source>
</evidence>
<dbReference type="PIRSF" id="PIRSF003059">
    <property type="entry name" value="Sucrose_phosphorylase"/>
    <property type="match status" value="1"/>
</dbReference>